<organism evidence="1 3">
    <name type="scientific">Mangrovimonas cancribranchiae</name>
    <dbReference type="NCBI Taxonomy" id="3080055"/>
    <lineage>
        <taxon>Bacteria</taxon>
        <taxon>Pseudomonadati</taxon>
        <taxon>Bacteroidota</taxon>
        <taxon>Flavobacteriia</taxon>
        <taxon>Flavobacteriales</taxon>
        <taxon>Flavobacteriaceae</taxon>
        <taxon>Mangrovimonas</taxon>
    </lineage>
</organism>
<gene>
    <name evidence="2" type="ORF">R3L15_05350</name>
    <name evidence="1" type="ORF">R3L16_02050</name>
</gene>
<name>A0AAU6P066_9FLAO</name>
<dbReference type="RefSeq" id="WP_338733695.1">
    <property type="nucleotide sequence ID" value="NZ_CP136924.1"/>
</dbReference>
<dbReference type="EMBL" id="CP136924">
    <property type="protein sequence ID" value="WXA03275.1"/>
    <property type="molecule type" value="Genomic_DNA"/>
</dbReference>
<dbReference type="Proteomes" id="UP001368318">
    <property type="component" value="Chromosome"/>
</dbReference>
<dbReference type="KEGG" id="mcaa:R3L15_05350"/>
<dbReference type="AlphaFoldDB" id="A0AAU6P066"/>
<keyword evidence="3" id="KW-1185">Reference proteome</keyword>
<reference evidence="1 3" key="1">
    <citation type="submission" date="2023-10" db="EMBL/GenBank/DDBJ databases">
        <title>Culture-based analysis of two novel bacteria associated with mangrove crab gills.</title>
        <authorList>
            <person name="Yang X."/>
            <person name="Garuglieri E."/>
            <person name="Van Goethem M.W."/>
            <person name="Fusi M."/>
            <person name="Marasco R."/>
            <person name="Daffonchio D.G."/>
        </authorList>
    </citation>
    <scope>NUCLEOTIDE SEQUENCE [LARGE SCALE GENOMIC DNA]</scope>
    <source>
        <strain evidence="2">UG2-1</strain>
        <strain evidence="1">UG2-2</strain>
        <strain evidence="3">UG2_2</strain>
    </source>
</reference>
<sequence length="196" mass="23453">MKHFYNKILPKLEPFNFNKHFTSQLKDIKWVLINGIANKKVVYVFKNETNLEIIENSKIINTSWQHIAANFISIKTEDGEQIVSLHYKDDDLLVINKKGTEDYAFFVDESSYENDLNTEEDLKNFLLNKYINKAKNLIKEHEFYYIKNFKEYGPYSVTELLERVKNNLADERCFVRDINEHDYNNRIRISDLLREL</sequence>
<dbReference type="EMBL" id="CP136925">
    <property type="protein sequence ID" value="WXA14303.1"/>
    <property type="molecule type" value="Genomic_DNA"/>
</dbReference>
<evidence type="ECO:0000313" key="3">
    <source>
        <dbReference type="Proteomes" id="UP001368318"/>
    </source>
</evidence>
<accession>A0AAU6P066</accession>
<evidence type="ECO:0000313" key="2">
    <source>
        <dbReference type="EMBL" id="WXA14303.1"/>
    </source>
</evidence>
<evidence type="ECO:0000313" key="1">
    <source>
        <dbReference type="EMBL" id="WXA03275.1"/>
    </source>
</evidence>
<proteinExistence type="predicted"/>
<protein>
    <submittedName>
        <fullName evidence="1">Uncharacterized protein</fullName>
    </submittedName>
</protein>